<organism evidence="1 2">
    <name type="scientific">Enterococcus faecium</name>
    <name type="common">Streptococcus faecium</name>
    <dbReference type="NCBI Taxonomy" id="1352"/>
    <lineage>
        <taxon>Bacteria</taxon>
        <taxon>Bacillati</taxon>
        <taxon>Bacillota</taxon>
        <taxon>Bacilli</taxon>
        <taxon>Lactobacillales</taxon>
        <taxon>Enterococcaceae</taxon>
        <taxon>Enterococcus</taxon>
    </lineage>
</organism>
<accession>A0A9X3XVP7</accession>
<comment type="caution">
    <text evidence="1">The sequence shown here is derived from an EMBL/GenBank/DDBJ whole genome shotgun (WGS) entry which is preliminary data.</text>
</comment>
<dbReference type="AlphaFoldDB" id="A0A9X3XVP7"/>
<evidence type="ECO:0000313" key="1">
    <source>
        <dbReference type="EMBL" id="MDC4248812.1"/>
    </source>
</evidence>
<gene>
    <name evidence="1" type="ORF">M3X98_12285</name>
</gene>
<reference evidence="1" key="1">
    <citation type="submission" date="2022-05" db="EMBL/GenBank/DDBJ databases">
        <title>Draft genome sequences of Clostridium perfringens strains isolated from Peru.</title>
        <authorList>
            <person name="Hurtado R."/>
            <person name="Lima L."/>
            <person name="Sousa T."/>
            <person name="Jaiswal A.K."/>
            <person name="Tiwari S."/>
            <person name="Maturrano L."/>
            <person name="Brenig B."/>
            <person name="Azevedo V."/>
        </authorList>
    </citation>
    <scope>NUCLEOTIDE SEQUENCE</scope>
    <source>
        <strain evidence="1">CP4</strain>
    </source>
</reference>
<sequence length="70" mass="8301">MDKESAREHYLSKFKRNNKPEEVFGSSVKEVGEKLTQLLKEEDLTYDEAYASLQYSYNLLKYESNFIKVK</sequence>
<dbReference type="RefSeq" id="WP_002325361.1">
    <property type="nucleotide sequence ID" value="NZ_CABGOC010000001.1"/>
</dbReference>
<name>A0A9X3XVP7_ENTFC</name>
<proteinExistence type="predicted"/>
<evidence type="ECO:0000313" key="2">
    <source>
        <dbReference type="Proteomes" id="UP001141166"/>
    </source>
</evidence>
<dbReference type="Proteomes" id="UP001141166">
    <property type="component" value="Unassembled WGS sequence"/>
</dbReference>
<protein>
    <submittedName>
        <fullName evidence="1">Uncharacterized protein</fullName>
    </submittedName>
</protein>
<dbReference type="EMBL" id="JAMWMK010000025">
    <property type="protein sequence ID" value="MDC4248812.1"/>
    <property type="molecule type" value="Genomic_DNA"/>
</dbReference>